<dbReference type="SUPFAM" id="SSF82171">
    <property type="entry name" value="DPP6 N-terminal domain-like"/>
    <property type="match status" value="1"/>
</dbReference>
<comment type="caution">
    <text evidence="2">The sequence shown here is derived from an EMBL/GenBank/DDBJ whole genome shotgun (WGS) entry which is preliminary data.</text>
</comment>
<sequence>MEQHVTDPLRDDLNLLADDVRPVDLVHRVRTGSRRLALRRAALTATAAVLVIAAAATSAIGLTDSADTTVSADHDALPDDPDIARLLNPPITPVTELSGAVYHLDSDDRLLSWYPATGQTTVVSTTSGDTAVSPDGRYTARVTEDGRVIVGELSDPTDAGTVVADSVDSSCGSPQWIPGSDAMLVKTDKGWQEISMGGDTRPITSQARCINATARAVDGYLIGYLGDDERNQPSIRVVHSSGQVVASIPAGLVDGYWVTNLVSMSPTGRHLCVNLAEAASDGPGTCDAVIDTWTSTVAVHPEDGFTALSVFPDDDHLLTWQRIAGQDRPGWDLVDVDGRVVATGPAGPDPAGFRPLRYVP</sequence>
<evidence type="ECO:0000313" key="2">
    <source>
        <dbReference type="EMBL" id="TQL76954.1"/>
    </source>
</evidence>
<name>A0A543AWL8_9ACTN</name>
<dbReference type="Proteomes" id="UP000317043">
    <property type="component" value="Unassembled WGS sequence"/>
</dbReference>
<reference evidence="2 3" key="1">
    <citation type="submission" date="2019-06" db="EMBL/GenBank/DDBJ databases">
        <title>Sequencing the genomes of 1000 actinobacteria strains.</title>
        <authorList>
            <person name="Klenk H.-P."/>
        </authorList>
    </citation>
    <scope>NUCLEOTIDE SEQUENCE [LARGE SCALE GENOMIC DNA]</scope>
    <source>
        <strain evidence="2 3">DSM 45928</strain>
    </source>
</reference>
<dbReference type="AlphaFoldDB" id="A0A543AWL8"/>
<dbReference type="InParanoid" id="A0A543AWL8"/>
<proteinExistence type="predicted"/>
<dbReference type="EMBL" id="VFOW01000001">
    <property type="protein sequence ID" value="TQL76954.1"/>
    <property type="molecule type" value="Genomic_DNA"/>
</dbReference>
<gene>
    <name evidence="2" type="ORF">FB566_2498</name>
</gene>
<evidence type="ECO:0000256" key="1">
    <source>
        <dbReference type="SAM" id="Phobius"/>
    </source>
</evidence>
<keyword evidence="3" id="KW-1185">Reference proteome</keyword>
<protein>
    <recommendedName>
        <fullName evidence="4">WD40 repeat protein</fullName>
    </recommendedName>
</protein>
<feature type="transmembrane region" description="Helical" evidence="1">
    <location>
        <begin position="41"/>
        <end position="62"/>
    </location>
</feature>
<accession>A0A543AWL8</accession>
<keyword evidence="1" id="KW-1133">Transmembrane helix</keyword>
<evidence type="ECO:0000313" key="3">
    <source>
        <dbReference type="Proteomes" id="UP000317043"/>
    </source>
</evidence>
<organism evidence="2 3">
    <name type="scientific">Stackebrandtia endophytica</name>
    <dbReference type="NCBI Taxonomy" id="1496996"/>
    <lineage>
        <taxon>Bacteria</taxon>
        <taxon>Bacillati</taxon>
        <taxon>Actinomycetota</taxon>
        <taxon>Actinomycetes</taxon>
        <taxon>Glycomycetales</taxon>
        <taxon>Glycomycetaceae</taxon>
        <taxon>Stackebrandtia</taxon>
    </lineage>
</organism>
<keyword evidence="1" id="KW-0472">Membrane</keyword>
<keyword evidence="1" id="KW-0812">Transmembrane</keyword>
<evidence type="ECO:0008006" key="4">
    <source>
        <dbReference type="Google" id="ProtNLM"/>
    </source>
</evidence>